<dbReference type="PANTHER" id="PTHR42945:SF1">
    <property type="entry name" value="HISTIDINE BIOSYNTHESIS BIFUNCTIONAL PROTEIN HIS7"/>
    <property type="match status" value="1"/>
</dbReference>
<evidence type="ECO:0000313" key="14">
    <source>
        <dbReference type="Proteomes" id="UP000229641"/>
    </source>
</evidence>
<keyword evidence="11" id="KW-0460">Magnesium</keyword>
<evidence type="ECO:0000256" key="7">
    <source>
        <dbReference type="ARBA" id="ARBA00022490"/>
    </source>
</evidence>
<name>A0A2H0LVL1_9BACT</name>
<dbReference type="EC" id="3.5.4.19" evidence="11"/>
<dbReference type="InterPro" id="IPR038019">
    <property type="entry name" value="PRib_AMP_CycHydrolase_sf"/>
</dbReference>
<evidence type="ECO:0000313" key="13">
    <source>
        <dbReference type="EMBL" id="PIQ88396.1"/>
    </source>
</evidence>
<dbReference type="UniPathway" id="UPA00031">
    <property type="reaction ID" value="UER00008"/>
</dbReference>
<keyword evidence="11" id="KW-0862">Zinc</keyword>
<comment type="cofactor">
    <cofactor evidence="11">
        <name>Mg(2+)</name>
        <dbReference type="ChEBI" id="CHEBI:18420"/>
    </cofactor>
    <text evidence="11">Binds 1 Mg(2+) ion per subunit.</text>
</comment>
<accession>A0A2H0LVL1</accession>
<dbReference type="InterPro" id="IPR026660">
    <property type="entry name" value="PRA-CH"/>
</dbReference>
<dbReference type="Pfam" id="PF01502">
    <property type="entry name" value="PRA-CH"/>
    <property type="match status" value="1"/>
</dbReference>
<comment type="subunit">
    <text evidence="11">Homodimer.</text>
</comment>
<comment type="cofactor">
    <cofactor evidence="11">
        <name>Zn(2+)</name>
        <dbReference type="ChEBI" id="CHEBI:29105"/>
    </cofactor>
    <text evidence="11">Binds 1 zinc ion per subunit.</text>
</comment>
<comment type="catalytic activity">
    <reaction evidence="1 11">
        <text>1-(5-phospho-beta-D-ribosyl)-5'-AMP + H2O = 1-(5-phospho-beta-D-ribosyl)-5-[(5-phospho-beta-D-ribosylamino)methylideneamino]imidazole-4-carboxamide</text>
        <dbReference type="Rhea" id="RHEA:20049"/>
        <dbReference type="ChEBI" id="CHEBI:15377"/>
        <dbReference type="ChEBI" id="CHEBI:58435"/>
        <dbReference type="ChEBI" id="CHEBI:59457"/>
        <dbReference type="EC" id="3.5.4.19"/>
    </reaction>
</comment>
<dbReference type="GO" id="GO:0005737">
    <property type="term" value="C:cytoplasm"/>
    <property type="evidence" value="ECO:0007669"/>
    <property type="project" value="UniProtKB-SubCell"/>
</dbReference>
<evidence type="ECO:0000256" key="2">
    <source>
        <dbReference type="ARBA" id="ARBA00001460"/>
    </source>
</evidence>
<feature type="binding site" evidence="11">
    <location>
        <position position="99"/>
    </location>
    <ligand>
        <name>Mg(2+)</name>
        <dbReference type="ChEBI" id="CHEBI:18420"/>
    </ligand>
</feature>
<feature type="binding site" evidence="11">
    <location>
        <position position="119"/>
    </location>
    <ligand>
        <name>Zn(2+)</name>
        <dbReference type="ChEBI" id="CHEBI:29105"/>
        <note>ligand shared between dimeric partners</note>
    </ligand>
</feature>
<evidence type="ECO:0000256" key="5">
    <source>
        <dbReference type="ARBA" id="ARBA00007731"/>
    </source>
</evidence>
<comment type="similarity">
    <text evidence="6">In the N-terminal section; belongs to the PRA-CH family.</text>
</comment>
<dbReference type="GO" id="GO:0004636">
    <property type="term" value="F:phosphoribosyl-ATP diphosphatase activity"/>
    <property type="evidence" value="ECO:0007669"/>
    <property type="project" value="UniProtKB-EC"/>
</dbReference>
<comment type="subcellular location">
    <subcellularLocation>
        <location evidence="11">Cytoplasm</location>
    </subcellularLocation>
</comment>
<dbReference type="Gene3D" id="3.10.20.810">
    <property type="entry name" value="Phosphoribosyl-AMP cyclohydrolase"/>
    <property type="match status" value="1"/>
</dbReference>
<comment type="pathway">
    <text evidence="3 11">Amino-acid biosynthesis; L-histidine biosynthesis; L-histidine from 5-phospho-alpha-D-ribose 1-diphosphate: step 3/9.</text>
</comment>
<keyword evidence="8 11" id="KW-0028">Amino-acid biosynthesis</keyword>
<dbReference type="HAMAP" id="MF_01021">
    <property type="entry name" value="HisI"/>
    <property type="match status" value="1"/>
</dbReference>
<comment type="caution">
    <text evidence="13">The sequence shown here is derived from an EMBL/GenBank/DDBJ whole genome shotgun (WGS) entry which is preliminary data.</text>
</comment>
<evidence type="ECO:0000256" key="4">
    <source>
        <dbReference type="ARBA" id="ARBA00005204"/>
    </source>
</evidence>
<evidence type="ECO:0000256" key="10">
    <source>
        <dbReference type="ARBA" id="ARBA00023102"/>
    </source>
</evidence>
<dbReference type="FunFam" id="3.10.20.810:FF:000001">
    <property type="entry name" value="Histidine biosynthesis bifunctional protein HisIE"/>
    <property type="match status" value="1"/>
</dbReference>
<reference evidence="13 14" key="1">
    <citation type="submission" date="2017-09" db="EMBL/GenBank/DDBJ databases">
        <title>Depth-based differentiation of microbial function through sediment-hosted aquifers and enrichment of novel symbionts in the deep terrestrial subsurface.</title>
        <authorList>
            <person name="Probst A.J."/>
            <person name="Ladd B."/>
            <person name="Jarett J.K."/>
            <person name="Geller-Mcgrath D.E."/>
            <person name="Sieber C.M."/>
            <person name="Emerson J.B."/>
            <person name="Anantharaman K."/>
            <person name="Thomas B.C."/>
            <person name="Malmstrom R."/>
            <person name="Stieglmeier M."/>
            <person name="Klingl A."/>
            <person name="Woyke T."/>
            <person name="Ryan C.M."/>
            <person name="Banfield J.F."/>
        </authorList>
    </citation>
    <scope>NUCLEOTIDE SEQUENCE [LARGE SCALE GENOMIC DNA]</scope>
    <source>
        <strain evidence="13">CG11_big_fil_rev_8_21_14_0_20_42_13</strain>
    </source>
</reference>
<dbReference type="Proteomes" id="UP000229641">
    <property type="component" value="Unassembled WGS sequence"/>
</dbReference>
<dbReference type="GO" id="GO:0008270">
    <property type="term" value="F:zinc ion binding"/>
    <property type="evidence" value="ECO:0007669"/>
    <property type="project" value="UniProtKB-UniRule"/>
</dbReference>
<sequence length="128" mass="14972">MKRQKIKDKKEKAEGKRKNTAKLPKFKFDEKGLIPVIVQDYKNKDVLMVAYMNKASIKRTIRLGKTCFWSRSRKKFWVKGETSGHFQFVKSISYDCDNDALLIKVRQAGVACHTGNRSCFYRELAFKK</sequence>
<comment type="function">
    <text evidence="11">Catalyzes the hydrolysis of the adenine ring of phosphoribosyl-AMP.</text>
</comment>
<organism evidence="13 14">
    <name type="scientific">Candidatus Ghiorseimicrobium undicola</name>
    <dbReference type="NCBI Taxonomy" id="1974746"/>
    <lineage>
        <taxon>Bacteria</taxon>
        <taxon>Pseudomonadati</taxon>
        <taxon>Candidatus Omnitrophota</taxon>
        <taxon>Candidatus Ghiorseimicrobium</taxon>
    </lineage>
</organism>
<evidence type="ECO:0000259" key="12">
    <source>
        <dbReference type="Pfam" id="PF01502"/>
    </source>
</evidence>
<dbReference type="GO" id="GO:0004635">
    <property type="term" value="F:phosphoribosyl-AMP cyclohydrolase activity"/>
    <property type="evidence" value="ECO:0007669"/>
    <property type="project" value="UniProtKB-UniRule"/>
</dbReference>
<dbReference type="InterPro" id="IPR002496">
    <property type="entry name" value="PRib_AMP_CycHydrolase_dom"/>
</dbReference>
<dbReference type="NCBIfam" id="NF000768">
    <property type="entry name" value="PRK00051.1"/>
    <property type="match status" value="1"/>
</dbReference>
<comment type="similarity">
    <text evidence="5">In the C-terminal section; belongs to the PRA-PH family.</text>
</comment>
<evidence type="ECO:0000256" key="11">
    <source>
        <dbReference type="HAMAP-Rule" id="MF_01021"/>
    </source>
</evidence>
<dbReference type="GO" id="GO:0000105">
    <property type="term" value="P:L-histidine biosynthetic process"/>
    <property type="evidence" value="ECO:0007669"/>
    <property type="project" value="UniProtKB-UniRule"/>
</dbReference>
<evidence type="ECO:0000256" key="6">
    <source>
        <dbReference type="ARBA" id="ARBA00008299"/>
    </source>
</evidence>
<comment type="similarity">
    <text evidence="11">Belongs to the PRA-CH family.</text>
</comment>
<dbReference type="AlphaFoldDB" id="A0A2H0LVL1"/>
<dbReference type="GO" id="GO:0000287">
    <property type="term" value="F:magnesium ion binding"/>
    <property type="evidence" value="ECO:0007669"/>
    <property type="project" value="UniProtKB-UniRule"/>
</dbReference>
<gene>
    <name evidence="11" type="primary">hisI</name>
    <name evidence="13" type="ORF">COV72_08825</name>
</gene>
<evidence type="ECO:0000256" key="9">
    <source>
        <dbReference type="ARBA" id="ARBA00022801"/>
    </source>
</evidence>
<keyword evidence="7 11" id="KW-0963">Cytoplasm</keyword>
<dbReference type="EMBL" id="PCWA01000109">
    <property type="protein sequence ID" value="PIQ88396.1"/>
    <property type="molecule type" value="Genomic_DNA"/>
</dbReference>
<comment type="catalytic activity">
    <reaction evidence="2">
        <text>1-(5-phospho-beta-D-ribosyl)-ATP + H2O = 1-(5-phospho-beta-D-ribosyl)-5'-AMP + diphosphate + H(+)</text>
        <dbReference type="Rhea" id="RHEA:22828"/>
        <dbReference type="ChEBI" id="CHEBI:15377"/>
        <dbReference type="ChEBI" id="CHEBI:15378"/>
        <dbReference type="ChEBI" id="CHEBI:33019"/>
        <dbReference type="ChEBI" id="CHEBI:59457"/>
        <dbReference type="ChEBI" id="CHEBI:73183"/>
        <dbReference type="EC" id="3.6.1.31"/>
    </reaction>
</comment>
<evidence type="ECO:0000256" key="8">
    <source>
        <dbReference type="ARBA" id="ARBA00022605"/>
    </source>
</evidence>
<proteinExistence type="inferred from homology"/>
<keyword evidence="9 11" id="KW-0378">Hydrolase</keyword>
<evidence type="ECO:0000256" key="1">
    <source>
        <dbReference type="ARBA" id="ARBA00000024"/>
    </source>
</evidence>
<feature type="binding site" evidence="11">
    <location>
        <position position="95"/>
    </location>
    <ligand>
        <name>Mg(2+)</name>
        <dbReference type="ChEBI" id="CHEBI:18420"/>
    </ligand>
</feature>
<evidence type="ECO:0000256" key="3">
    <source>
        <dbReference type="ARBA" id="ARBA00005169"/>
    </source>
</evidence>
<keyword evidence="11" id="KW-0479">Metal-binding</keyword>
<feature type="domain" description="Phosphoribosyl-AMP cyclohydrolase" evidence="12">
    <location>
        <begin position="48"/>
        <end position="121"/>
    </location>
</feature>
<dbReference type="SUPFAM" id="SSF141734">
    <property type="entry name" value="HisI-like"/>
    <property type="match status" value="1"/>
</dbReference>
<feature type="binding site" evidence="11">
    <location>
        <position position="96"/>
    </location>
    <ligand>
        <name>Zn(2+)</name>
        <dbReference type="ChEBI" id="CHEBI:29105"/>
        <note>ligand shared between dimeric partners</note>
    </ligand>
</feature>
<protein>
    <recommendedName>
        <fullName evidence="11">Phosphoribosyl-AMP cyclohydrolase</fullName>
        <shortName evidence="11">PRA-CH</shortName>
        <ecNumber evidence="11">3.5.4.19</ecNumber>
    </recommendedName>
</protein>
<comment type="pathway">
    <text evidence="4">Amino-acid biosynthesis; L-histidine biosynthesis; L-histidine from 5-phospho-alpha-D-ribose 1-diphosphate: step 2/9.</text>
</comment>
<keyword evidence="10 11" id="KW-0368">Histidine biosynthesis</keyword>
<feature type="binding site" evidence="11">
    <location>
        <position position="97"/>
    </location>
    <ligand>
        <name>Mg(2+)</name>
        <dbReference type="ChEBI" id="CHEBI:18420"/>
    </ligand>
</feature>
<feature type="binding site" evidence="11">
    <location>
        <position position="112"/>
    </location>
    <ligand>
        <name>Zn(2+)</name>
        <dbReference type="ChEBI" id="CHEBI:29105"/>
        <note>ligand shared between dimeric partners</note>
    </ligand>
</feature>
<dbReference type="PANTHER" id="PTHR42945">
    <property type="entry name" value="HISTIDINE BIOSYNTHESIS BIFUNCTIONAL PROTEIN"/>
    <property type="match status" value="1"/>
</dbReference>